<name>A0A7R9ZLV0_9STRA</name>
<reference evidence="2" key="1">
    <citation type="submission" date="2021-01" db="EMBL/GenBank/DDBJ databases">
        <authorList>
            <person name="Corre E."/>
            <person name="Pelletier E."/>
            <person name="Niang G."/>
            <person name="Scheremetjew M."/>
            <person name="Finn R."/>
            <person name="Kale V."/>
            <person name="Holt S."/>
            <person name="Cochrane G."/>
            <person name="Meng A."/>
            <person name="Brown T."/>
            <person name="Cohen L."/>
        </authorList>
    </citation>
    <scope>NUCLEOTIDE SEQUENCE</scope>
    <source>
        <strain evidence="2">CCMP3328</strain>
    </source>
</reference>
<evidence type="ECO:0000313" key="2">
    <source>
        <dbReference type="EMBL" id="CAD8332792.1"/>
    </source>
</evidence>
<protein>
    <submittedName>
        <fullName evidence="2">Uncharacterized protein</fullName>
    </submittedName>
</protein>
<dbReference type="AlphaFoldDB" id="A0A7R9ZLV0"/>
<keyword evidence="1" id="KW-0472">Membrane</keyword>
<accession>A0A7R9ZLV0</accession>
<keyword evidence="1" id="KW-1133">Transmembrane helix</keyword>
<evidence type="ECO:0000256" key="1">
    <source>
        <dbReference type="SAM" id="Phobius"/>
    </source>
</evidence>
<organism evidence="2">
    <name type="scientific">Craspedostauros australis</name>
    <dbReference type="NCBI Taxonomy" id="1486917"/>
    <lineage>
        <taxon>Eukaryota</taxon>
        <taxon>Sar</taxon>
        <taxon>Stramenopiles</taxon>
        <taxon>Ochrophyta</taxon>
        <taxon>Bacillariophyta</taxon>
        <taxon>Bacillariophyceae</taxon>
        <taxon>Bacillariophycidae</taxon>
        <taxon>Naviculales</taxon>
        <taxon>Naviculaceae</taxon>
        <taxon>Craspedostauros</taxon>
    </lineage>
</organism>
<feature type="transmembrane region" description="Helical" evidence="1">
    <location>
        <begin position="97"/>
        <end position="118"/>
    </location>
</feature>
<sequence length="156" mass="17656">MTFLILPSQVEVIINELEFTGFKYGQPGQVRMDVWDGVDDASCLNAEEHNAASVHFGCYHVGAAISIPAVSHRDGEIGSTEEGFVRELFEFQDLPDFIFWGTVLMIMVCCCLGVRRCCDCMRSCRARGSKIPIDMHEQMRHRRPIAWEYNPGSHNV</sequence>
<proteinExistence type="predicted"/>
<keyword evidence="1" id="KW-0812">Transmembrane</keyword>
<dbReference type="EMBL" id="HBEF01007811">
    <property type="protein sequence ID" value="CAD8332792.1"/>
    <property type="molecule type" value="Transcribed_RNA"/>
</dbReference>
<gene>
    <name evidence="2" type="ORF">CAUS1442_LOCUS4893</name>
</gene>